<name>A0AAJ6AGT7_GLAPU</name>
<dbReference type="AlphaFoldDB" id="A0AAJ6AGT7"/>
<protein>
    <submittedName>
        <fullName evidence="2">DUF1073 domain-containing protein</fullName>
    </submittedName>
</protein>
<evidence type="ECO:0000313" key="2">
    <source>
        <dbReference type="EMBL" id="WGE09007.1"/>
    </source>
</evidence>
<organism evidence="2 3">
    <name type="scientific">Glaesserella parasuis</name>
    <name type="common">Haemophilus parasuis</name>
    <dbReference type="NCBI Taxonomy" id="738"/>
    <lineage>
        <taxon>Bacteria</taxon>
        <taxon>Pseudomonadati</taxon>
        <taxon>Pseudomonadota</taxon>
        <taxon>Gammaproteobacteria</taxon>
        <taxon>Pasteurellales</taxon>
        <taxon>Pasteurellaceae</taxon>
        <taxon>Glaesserella</taxon>
    </lineage>
</organism>
<gene>
    <name evidence="2" type="ORF">QBL01_07000</name>
</gene>
<evidence type="ECO:0000259" key="1">
    <source>
        <dbReference type="Pfam" id="PF06381"/>
    </source>
</evidence>
<dbReference type="InterPro" id="IPR024459">
    <property type="entry name" value="Acb1-like_N"/>
</dbReference>
<dbReference type="EMBL" id="CP121769">
    <property type="protein sequence ID" value="WGE09007.1"/>
    <property type="molecule type" value="Genomic_DNA"/>
</dbReference>
<evidence type="ECO:0000313" key="3">
    <source>
        <dbReference type="Proteomes" id="UP001222296"/>
    </source>
</evidence>
<dbReference type="RefSeq" id="WP_279378302.1">
    <property type="nucleotide sequence ID" value="NZ_CP121769.1"/>
</dbReference>
<reference evidence="2" key="1">
    <citation type="submission" date="2023-04" db="EMBL/GenBank/DDBJ databases">
        <title>Molecular characterization of the Integrative and Conjugative elements harboring multidrug-resistance gene from Glaesserella (Haemophilus) parasuis.</title>
        <authorList>
            <person name="Che Y."/>
            <person name="Zhou L."/>
        </authorList>
    </citation>
    <scope>NUCLEOTIDE SEQUENCE</scope>
    <source>
        <strain evidence="2">Z44</strain>
    </source>
</reference>
<sequence length="507" mass="57395">MWPFNRKNEEEQIVLDVEKAEDSYPNFPKDKKGGEYQRQLQKIEQANKNILAGGDAQDGDEESRIKMSLRVSDVVSSSVVDWFASQSFIGFPLCAVLSQQWLINKACFVPARDATRNGYDIVSMNGDEIPDETVKILQRYDKKFRIKKNCEEFVGLGRVFGVRIALFEIDSDDPEFYEKPFNLDGVTKGSYKGISQIDPNWCMPYFVSGELNNPAARNFYEPTYWVINGKKYHRSHLHIFRNGQLPDLLKPVYMYGGYPVPQLIMNRVYSAERTTDESLNLVTSKRTSVWLTNLARFMANETEATERLMAWIKYRDNNGIKLGDKEGDQFQQFDTTLSGLDDVIMTNYQAVSGASNVPVTKLLGTAPKGFSTGENEDKNYNQELESIQEHDLTELVERHHQLVMKSCGLEVLDLTVNWRPTDSPTAKELAEINKTRADTYSALVMSGVVDGSEVRTVLVKNPDSGFHDIGNVDSENNPLGLSDDEMQALKELGVSFNENNSESQEVN</sequence>
<dbReference type="Proteomes" id="UP001222296">
    <property type="component" value="Chromosome"/>
</dbReference>
<feature type="domain" description="Anti-CBASS protein Acb1-like N-terminal" evidence="1">
    <location>
        <begin position="92"/>
        <end position="441"/>
    </location>
</feature>
<dbReference type="Pfam" id="PF06381">
    <property type="entry name" value="Phage_portal_3"/>
    <property type="match status" value="1"/>
</dbReference>
<proteinExistence type="predicted"/>
<accession>A0AAJ6AGT7</accession>